<dbReference type="PANTHER" id="PTHR43162">
    <property type="match status" value="1"/>
</dbReference>
<organism evidence="1 2">
    <name type="scientific">Thermobifida halotolerans</name>
    <dbReference type="NCBI Taxonomy" id="483545"/>
    <lineage>
        <taxon>Bacteria</taxon>
        <taxon>Bacillati</taxon>
        <taxon>Actinomycetota</taxon>
        <taxon>Actinomycetes</taxon>
        <taxon>Streptosporangiales</taxon>
        <taxon>Nocardiopsidaceae</taxon>
        <taxon>Thermobifida</taxon>
    </lineage>
</organism>
<accession>A0A399G335</accession>
<dbReference type="KEGG" id="thao:NI17_001645"/>
<dbReference type="EMBL" id="CP063196">
    <property type="protein sequence ID" value="UOE19986.1"/>
    <property type="molecule type" value="Genomic_DNA"/>
</dbReference>
<evidence type="ECO:0000313" key="1">
    <source>
        <dbReference type="EMBL" id="UOE19986.1"/>
    </source>
</evidence>
<protein>
    <submittedName>
        <fullName evidence="1">NAD(P)H-binding protein</fullName>
    </submittedName>
</protein>
<dbReference type="Proteomes" id="UP000265719">
    <property type="component" value="Chromosome"/>
</dbReference>
<proteinExistence type="predicted"/>
<gene>
    <name evidence="1" type="ORF">NI17_001645</name>
</gene>
<dbReference type="PANTHER" id="PTHR43162:SF1">
    <property type="entry name" value="PRESTALK A DIFFERENTIATION PROTEIN A"/>
    <property type="match status" value="1"/>
</dbReference>
<reference evidence="1" key="1">
    <citation type="submission" date="2020-10" db="EMBL/GenBank/DDBJ databases">
        <title>De novo genome project of the cellulose decomposer Thermobifida halotolerans type strain.</title>
        <authorList>
            <person name="Nagy I."/>
            <person name="Horvath B."/>
            <person name="Kukolya J."/>
            <person name="Nagy I."/>
            <person name="Orsini M."/>
        </authorList>
    </citation>
    <scope>NUCLEOTIDE SEQUENCE</scope>
    <source>
        <strain evidence="1">DSM 44931</strain>
    </source>
</reference>
<dbReference type="AlphaFoldDB" id="A0A399G335"/>
<dbReference type="OrthoDB" id="4457504at2"/>
<sequence length="276" mass="29887">MTNDSHITVIGGTGKVGRRVAARLRERGHEVRAASRAGTTRFDWTDPDTWARALDGTAAVYITPYDAGDAEMFRAFTETAVASGARRLVLLSARQWRDLGVEPALVREEIVRDSGTAWTVLRPVWFAQNFGEEPFLADGVAAGEVVHGVGEGRHAFVDAEDIADVATAALVEDGHDGQVYELSGPRALSLEEAVAQIGAATGREVRAVAVSSEEYRRFLERYLPAEVAAELVQLFDFIRSGADARLSDGVQRALGREPRAFAEYAKTAAASGVWDR</sequence>
<dbReference type="InterPro" id="IPR051604">
    <property type="entry name" value="Ergot_Alk_Oxidoreductase"/>
</dbReference>
<dbReference type="Gene3D" id="3.90.25.10">
    <property type="entry name" value="UDP-galactose 4-epimerase, domain 1"/>
    <property type="match status" value="1"/>
</dbReference>
<dbReference type="InterPro" id="IPR036291">
    <property type="entry name" value="NAD(P)-bd_dom_sf"/>
</dbReference>
<dbReference type="RefSeq" id="WP_068687896.1">
    <property type="nucleotide sequence ID" value="NZ_CP063196.1"/>
</dbReference>
<dbReference type="Gene3D" id="3.40.50.720">
    <property type="entry name" value="NAD(P)-binding Rossmann-like Domain"/>
    <property type="match status" value="1"/>
</dbReference>
<dbReference type="InterPro" id="IPR016040">
    <property type="entry name" value="NAD(P)-bd_dom"/>
</dbReference>
<dbReference type="Pfam" id="PF13460">
    <property type="entry name" value="NAD_binding_10"/>
    <property type="match status" value="1"/>
</dbReference>
<name>A0A399G335_9ACTN</name>
<dbReference type="SUPFAM" id="SSF51735">
    <property type="entry name" value="NAD(P)-binding Rossmann-fold domains"/>
    <property type="match status" value="1"/>
</dbReference>
<evidence type="ECO:0000313" key="2">
    <source>
        <dbReference type="Proteomes" id="UP000265719"/>
    </source>
</evidence>
<keyword evidence="2" id="KW-1185">Reference proteome</keyword>